<proteinExistence type="predicted"/>
<sequence length="66" mass="7430">MSGSHDGLSGHWMYTCFSHSHCTPQSSLTHSLVVLTYASFIHSIHLSHPFSFLSYHKCGWSSTVYI</sequence>
<dbReference type="EMBL" id="JAODUO010000531">
    <property type="protein sequence ID" value="KAK2178729.1"/>
    <property type="molecule type" value="Genomic_DNA"/>
</dbReference>
<evidence type="ECO:0000313" key="2">
    <source>
        <dbReference type="Proteomes" id="UP001209878"/>
    </source>
</evidence>
<evidence type="ECO:0000313" key="1">
    <source>
        <dbReference type="EMBL" id="KAK2178729.1"/>
    </source>
</evidence>
<organism evidence="1 2">
    <name type="scientific">Ridgeia piscesae</name>
    <name type="common">Tubeworm</name>
    <dbReference type="NCBI Taxonomy" id="27915"/>
    <lineage>
        <taxon>Eukaryota</taxon>
        <taxon>Metazoa</taxon>
        <taxon>Spiralia</taxon>
        <taxon>Lophotrochozoa</taxon>
        <taxon>Annelida</taxon>
        <taxon>Polychaeta</taxon>
        <taxon>Sedentaria</taxon>
        <taxon>Canalipalpata</taxon>
        <taxon>Sabellida</taxon>
        <taxon>Siboglinidae</taxon>
        <taxon>Ridgeia</taxon>
    </lineage>
</organism>
<gene>
    <name evidence="1" type="ORF">NP493_532g03010</name>
</gene>
<protein>
    <submittedName>
        <fullName evidence="1">Uncharacterized protein</fullName>
    </submittedName>
</protein>
<comment type="caution">
    <text evidence="1">The sequence shown here is derived from an EMBL/GenBank/DDBJ whole genome shotgun (WGS) entry which is preliminary data.</text>
</comment>
<name>A0AAD9KW31_RIDPI</name>
<accession>A0AAD9KW31</accession>
<reference evidence="1" key="1">
    <citation type="journal article" date="2023" name="Mol. Biol. Evol.">
        <title>Third-Generation Sequencing Reveals the Adaptive Role of the Epigenome in Three Deep-Sea Polychaetes.</title>
        <authorList>
            <person name="Perez M."/>
            <person name="Aroh O."/>
            <person name="Sun Y."/>
            <person name="Lan Y."/>
            <person name="Juniper S.K."/>
            <person name="Young C.R."/>
            <person name="Angers B."/>
            <person name="Qian P.Y."/>
        </authorList>
    </citation>
    <scope>NUCLEOTIDE SEQUENCE</scope>
    <source>
        <strain evidence="1">R07B-5</strain>
    </source>
</reference>
<keyword evidence="2" id="KW-1185">Reference proteome</keyword>
<dbReference type="Proteomes" id="UP001209878">
    <property type="component" value="Unassembled WGS sequence"/>
</dbReference>
<dbReference type="AlphaFoldDB" id="A0AAD9KW31"/>